<reference evidence="2" key="1">
    <citation type="journal article" date="2015" name="J. Biotechnol.">
        <title>Complete genome sequence of Streptomyces ambofaciens ATCC 23877, the spiramycin producer.</title>
        <authorList>
            <person name="Thibessard A."/>
            <person name="Haas D."/>
            <person name="Gerbaud C."/>
            <person name="Aigle B."/>
            <person name="Lautru S."/>
            <person name="Pernodet J.L."/>
            <person name="Leblond P."/>
        </authorList>
    </citation>
    <scope>NUCLEOTIDE SEQUENCE [LARGE SCALE GENOMIC DNA]</scope>
    <source>
        <strain evidence="2">ATCC 23877 / 3486 / DSM 40053 / JCM 4204 / NBRC 12836 / NRRL B-2516</strain>
    </source>
</reference>
<gene>
    <name evidence="1" type="ORF">SAM23877_6148</name>
</gene>
<dbReference type="Proteomes" id="UP000061018">
    <property type="component" value="Chromosome"/>
</dbReference>
<organism evidence="1 2">
    <name type="scientific">Streptomyces ambofaciens (strain ATCC 23877 / 3486 / DSM 40053 / JCM 4204 / NBRC 12836 / NRRL B-2516)</name>
    <dbReference type="NCBI Taxonomy" id="278992"/>
    <lineage>
        <taxon>Bacteria</taxon>
        <taxon>Bacillati</taxon>
        <taxon>Actinomycetota</taxon>
        <taxon>Actinomycetes</taxon>
        <taxon>Kitasatosporales</taxon>
        <taxon>Streptomycetaceae</taxon>
        <taxon>Streptomyces</taxon>
    </lineage>
</organism>
<evidence type="ECO:0000313" key="2">
    <source>
        <dbReference type="Proteomes" id="UP000061018"/>
    </source>
</evidence>
<accession>A0A0K2B1W2</accession>
<proteinExistence type="predicted"/>
<dbReference type="KEGG" id="samb:SAM23877_6148"/>
<dbReference type="EMBL" id="CP012382">
    <property type="protein sequence ID" value="AKZ59193.1"/>
    <property type="molecule type" value="Genomic_DNA"/>
</dbReference>
<sequence length="66" mass="7098">MTGAFHTIDAAMAPALGDVRSAGPGDLVYILPDATSRKDFPKYWEAAGTAFVRGAQVVVMRREENT</sequence>
<dbReference type="RefSeq" id="WP_053139485.1">
    <property type="nucleotide sequence ID" value="NZ_CP012382.1"/>
</dbReference>
<protein>
    <submittedName>
        <fullName evidence="1">Uncharacterized protein</fullName>
    </submittedName>
</protein>
<evidence type="ECO:0000313" key="1">
    <source>
        <dbReference type="EMBL" id="AKZ59193.1"/>
    </source>
</evidence>
<dbReference type="AlphaFoldDB" id="A0A0K2B1W2"/>
<name>A0A0K2B1W2_STRA7</name>